<dbReference type="SUPFAM" id="SSF52540">
    <property type="entry name" value="P-loop containing nucleoside triphosphate hydrolases"/>
    <property type="match status" value="2"/>
</dbReference>
<dbReference type="PANTHER" id="PTHR43152:SF3">
    <property type="entry name" value="UVRABC SYSTEM PROTEIN A"/>
    <property type="match status" value="1"/>
</dbReference>
<dbReference type="InterPro" id="IPR017871">
    <property type="entry name" value="ABC_transporter-like_CS"/>
</dbReference>
<evidence type="ECO:0000256" key="4">
    <source>
        <dbReference type="ARBA" id="ARBA00022737"/>
    </source>
</evidence>
<keyword evidence="19" id="KW-1185">Reference proteome</keyword>
<evidence type="ECO:0000256" key="5">
    <source>
        <dbReference type="ARBA" id="ARBA00022741"/>
    </source>
</evidence>
<evidence type="ECO:0000256" key="15">
    <source>
        <dbReference type="ARBA" id="ARBA00039316"/>
    </source>
</evidence>
<dbReference type="Pfam" id="PF17755">
    <property type="entry name" value="UvrA_DNA-bind"/>
    <property type="match status" value="1"/>
</dbReference>
<dbReference type="Gene3D" id="1.10.8.280">
    <property type="entry name" value="ABC transporter ATPase domain-like"/>
    <property type="match status" value="1"/>
</dbReference>
<dbReference type="SMART" id="SM00382">
    <property type="entry name" value="AAA"/>
    <property type="match status" value="2"/>
</dbReference>
<evidence type="ECO:0000256" key="10">
    <source>
        <dbReference type="ARBA" id="ARBA00022840"/>
    </source>
</evidence>
<evidence type="ECO:0000256" key="9">
    <source>
        <dbReference type="ARBA" id="ARBA00022833"/>
    </source>
</evidence>
<evidence type="ECO:0000256" key="7">
    <source>
        <dbReference type="ARBA" id="ARBA00022769"/>
    </source>
</evidence>
<keyword evidence="13" id="KW-0234">DNA repair</keyword>
<organism evidence="18 19">
    <name type="scientific">Microbacterium kribbense</name>
    <dbReference type="NCBI Taxonomy" id="433645"/>
    <lineage>
        <taxon>Bacteria</taxon>
        <taxon>Bacillati</taxon>
        <taxon>Actinomycetota</taxon>
        <taxon>Actinomycetes</taxon>
        <taxon>Micrococcales</taxon>
        <taxon>Microbacteriaceae</taxon>
        <taxon>Microbacterium</taxon>
    </lineage>
</organism>
<evidence type="ECO:0000256" key="16">
    <source>
        <dbReference type="ARBA" id="ARBA00042156"/>
    </source>
</evidence>
<dbReference type="InterPro" id="IPR003439">
    <property type="entry name" value="ABC_transporter-like_ATP-bd"/>
</dbReference>
<dbReference type="RefSeq" id="WP_344780856.1">
    <property type="nucleotide sequence ID" value="NZ_BAABAF010000002.1"/>
</dbReference>
<comment type="subcellular location">
    <subcellularLocation>
        <location evidence="1">Cytoplasm</location>
    </subcellularLocation>
</comment>
<evidence type="ECO:0000313" key="18">
    <source>
        <dbReference type="EMBL" id="GAA3757905.1"/>
    </source>
</evidence>
<keyword evidence="12" id="KW-0238">DNA-binding</keyword>
<evidence type="ECO:0000256" key="3">
    <source>
        <dbReference type="ARBA" id="ARBA00022723"/>
    </source>
</evidence>
<dbReference type="Gene3D" id="3.40.50.300">
    <property type="entry name" value="P-loop containing nucleotide triphosphate hydrolases"/>
    <property type="match status" value="2"/>
</dbReference>
<dbReference type="Proteomes" id="UP001500540">
    <property type="component" value="Unassembled WGS sequence"/>
</dbReference>
<keyword evidence="4" id="KW-0677">Repeat</keyword>
<dbReference type="PROSITE" id="PS50893">
    <property type="entry name" value="ABC_TRANSPORTER_2"/>
    <property type="match status" value="1"/>
</dbReference>
<sequence>MTQDRIRVRGARVHNLKSVDVDVPLQQLVGIAGVSGSGKSSLAMGVLYAEGSRRYLEALSTYTRRRMAQASRADVDSVEHVPAALALRQRPGVPGVRSTFGTSSELLNVLRLMFSRLASHVCPNGHHVPPTIDVAAETPMFCPVCGERVHPPGAEALAFNSEGACPTCAGTGIVRGVDDDALIPDPGKSIDEGAVAPWNVFGFNVQPDIVREFGVRTDIPYRDLTDHEKRIVLAGPEEKKHIVVTSRKGLHDLDFTFRNARLTVTKELERATDEKRYKRVARFLTETVCPDCGGTRLSPAARAPRIGDVSLADATAFTLDHLVAWAADVPGTLPAGMRAMASALVDTLEGMARRLRELGLGYLTLDRASATLSTGERQRVQLARAVRNRTTGVLYVLDEPSIGLHPANVEGLVGVMRDLLADGNSVVFVDHDVQVLGEASHLIEIGPASGADGGRVIAVGSPARLAASAASRLGPFLSGGEPVLVRSRADADELFAHGRIRLATAPLHTVQALDVEIPRGRLIAVTGVSGSGKTTLVLEALIPALRARIDGDRMPHHVTALEITGAPVTQVHVVDAAPIGINVRSTVATYSGVMDRLRRAFAETETARSRGWNLGDFSYNTGSLRCPRCDGTGEVSLDVQFLPDIDITCPVCRGSRYAPEAEEVRLENGMSLPDVLALTVAGALGAIGALPQVRPHLQTLVDLGLGYLTLGEATPGLSGGEAQRLKLSGQLRRRQSGAVFVLDEPTVGLHPLDVRVLIGVLQRLVEHGATVIVIEHDLDLICNADDVIDLGPGGGVDGGRIVFAGTPGELVTAPGSVTGRYLAAHVAAGRG</sequence>
<keyword evidence="11" id="KW-0267">Excision nuclease</keyword>
<reference evidence="19" key="1">
    <citation type="journal article" date="2019" name="Int. J. Syst. Evol. Microbiol.">
        <title>The Global Catalogue of Microorganisms (GCM) 10K type strain sequencing project: providing services to taxonomists for standard genome sequencing and annotation.</title>
        <authorList>
            <consortium name="The Broad Institute Genomics Platform"/>
            <consortium name="The Broad Institute Genome Sequencing Center for Infectious Disease"/>
            <person name="Wu L."/>
            <person name="Ma J."/>
        </authorList>
    </citation>
    <scope>NUCLEOTIDE SEQUENCE [LARGE SCALE GENOMIC DNA]</scope>
    <source>
        <strain evidence="19">JCM 16950</strain>
    </source>
</reference>
<evidence type="ECO:0000313" key="19">
    <source>
        <dbReference type="Proteomes" id="UP001500540"/>
    </source>
</evidence>
<evidence type="ECO:0000256" key="11">
    <source>
        <dbReference type="ARBA" id="ARBA00022881"/>
    </source>
</evidence>
<evidence type="ECO:0000256" key="14">
    <source>
        <dbReference type="ARBA" id="ARBA00038000"/>
    </source>
</evidence>
<comment type="similarity">
    <text evidence="14">Belongs to the ABC transporter superfamily. UvrA family.</text>
</comment>
<keyword evidence="8" id="KW-0863">Zinc-finger</keyword>
<keyword evidence="3" id="KW-0479">Metal-binding</keyword>
<keyword evidence="10" id="KW-0067">ATP-binding</keyword>
<keyword evidence="5" id="KW-0547">Nucleotide-binding</keyword>
<evidence type="ECO:0000256" key="8">
    <source>
        <dbReference type="ARBA" id="ARBA00022771"/>
    </source>
</evidence>
<accession>A0ABP7GD46</accession>
<dbReference type="Gene3D" id="1.20.1580.10">
    <property type="entry name" value="ABC transporter ATPase like domain"/>
    <property type="match status" value="2"/>
</dbReference>
<proteinExistence type="inferred from homology"/>
<evidence type="ECO:0000256" key="6">
    <source>
        <dbReference type="ARBA" id="ARBA00022763"/>
    </source>
</evidence>
<name>A0ABP7GD46_9MICO</name>
<keyword evidence="6" id="KW-0227">DNA damage</keyword>
<dbReference type="PANTHER" id="PTHR43152">
    <property type="entry name" value="UVRABC SYSTEM PROTEIN A"/>
    <property type="match status" value="1"/>
</dbReference>
<gene>
    <name evidence="18" type="ORF">GCM10022240_08350</name>
</gene>
<keyword evidence="7" id="KW-0228">DNA excision</keyword>
<dbReference type="InterPro" id="IPR041552">
    <property type="entry name" value="UvrA_DNA-bd"/>
</dbReference>
<dbReference type="PROSITE" id="PS00211">
    <property type="entry name" value="ABC_TRANSPORTER_1"/>
    <property type="match status" value="1"/>
</dbReference>
<evidence type="ECO:0000256" key="12">
    <source>
        <dbReference type="ARBA" id="ARBA00023125"/>
    </source>
</evidence>
<keyword evidence="2" id="KW-0963">Cytoplasm</keyword>
<keyword evidence="9" id="KW-0862">Zinc</keyword>
<evidence type="ECO:0000256" key="1">
    <source>
        <dbReference type="ARBA" id="ARBA00004496"/>
    </source>
</evidence>
<dbReference type="InterPro" id="IPR003593">
    <property type="entry name" value="AAA+_ATPase"/>
</dbReference>
<protein>
    <recommendedName>
        <fullName evidence="15">UvrABC system protein A</fullName>
    </recommendedName>
    <alternativeName>
        <fullName evidence="16">Excinuclease ABC subunit A</fullName>
    </alternativeName>
</protein>
<evidence type="ECO:0000256" key="2">
    <source>
        <dbReference type="ARBA" id="ARBA00022490"/>
    </source>
</evidence>
<dbReference type="EMBL" id="BAABAF010000002">
    <property type="protein sequence ID" value="GAA3757905.1"/>
    <property type="molecule type" value="Genomic_DNA"/>
</dbReference>
<evidence type="ECO:0000259" key="17">
    <source>
        <dbReference type="PROSITE" id="PS50893"/>
    </source>
</evidence>
<feature type="domain" description="ABC transporter" evidence="17">
    <location>
        <begin position="489"/>
        <end position="823"/>
    </location>
</feature>
<dbReference type="InterPro" id="IPR027417">
    <property type="entry name" value="P-loop_NTPase"/>
</dbReference>
<evidence type="ECO:0000256" key="13">
    <source>
        <dbReference type="ARBA" id="ARBA00023204"/>
    </source>
</evidence>
<comment type="caution">
    <text evidence="18">The sequence shown here is derived from an EMBL/GenBank/DDBJ whole genome shotgun (WGS) entry which is preliminary data.</text>
</comment>